<protein>
    <recommendedName>
        <fullName evidence="4">Glycosyltransferase 2-like domain-containing protein</fullName>
    </recommendedName>
</protein>
<organism evidence="2 3">
    <name type="scientific">Marasmius tenuissimus</name>
    <dbReference type="NCBI Taxonomy" id="585030"/>
    <lineage>
        <taxon>Eukaryota</taxon>
        <taxon>Fungi</taxon>
        <taxon>Dikarya</taxon>
        <taxon>Basidiomycota</taxon>
        <taxon>Agaricomycotina</taxon>
        <taxon>Agaricomycetes</taxon>
        <taxon>Agaricomycetidae</taxon>
        <taxon>Agaricales</taxon>
        <taxon>Marasmiineae</taxon>
        <taxon>Marasmiaceae</taxon>
        <taxon>Marasmius</taxon>
    </lineage>
</organism>
<keyword evidence="3" id="KW-1185">Reference proteome</keyword>
<keyword evidence="1" id="KW-0472">Membrane</keyword>
<dbReference type="Proteomes" id="UP001437256">
    <property type="component" value="Unassembled WGS sequence"/>
</dbReference>
<evidence type="ECO:0000256" key="1">
    <source>
        <dbReference type="SAM" id="Phobius"/>
    </source>
</evidence>
<gene>
    <name evidence="2" type="ORF">AAF712_004454</name>
</gene>
<evidence type="ECO:0000313" key="3">
    <source>
        <dbReference type="Proteomes" id="UP001437256"/>
    </source>
</evidence>
<dbReference type="EMBL" id="JBBXMP010000018">
    <property type="protein sequence ID" value="KAL0068376.1"/>
    <property type="molecule type" value="Genomic_DNA"/>
</dbReference>
<feature type="transmembrane region" description="Helical" evidence="1">
    <location>
        <begin position="131"/>
        <end position="158"/>
    </location>
</feature>
<keyword evidence="1" id="KW-1133">Transmembrane helix</keyword>
<comment type="caution">
    <text evidence="2">The sequence shown here is derived from an EMBL/GenBank/DDBJ whole genome shotgun (WGS) entry which is preliminary data.</text>
</comment>
<keyword evidence="1" id="KW-0812">Transmembrane</keyword>
<feature type="transmembrane region" description="Helical" evidence="1">
    <location>
        <begin position="164"/>
        <end position="181"/>
    </location>
</feature>
<sequence length="271" mass="30747">MSEPPNFEQCERHVGTALDKGYLFAAATPLSIFGSLGIVKTAFATLLATTTKPFYGGLWLDDAGFDTKGSVSSLVTLVKHTKQYGAEVQLHRLMKEQHIDDPELVEGIEWFGWRRDQQYGWRKLSEVGAPLLYILSWNASLVLSSMVLSLISITPYLYLIHDHWGHAIGSMLCVILVQLALQIRIHRIATTSLLLMQARKRYPLKIDEAIQDRDMLLELRSRNLREELRDELCRDPDPEKDLDRKHMTELQAMLDAHSLSETPSCSSSRPS</sequence>
<reference evidence="2 3" key="1">
    <citation type="submission" date="2024-05" db="EMBL/GenBank/DDBJ databases">
        <title>A draft genome resource for the thread blight pathogen Marasmius tenuissimus strain MS-2.</title>
        <authorList>
            <person name="Yulfo-Soto G.E."/>
            <person name="Baruah I.K."/>
            <person name="Amoako-Attah I."/>
            <person name="Bukari Y."/>
            <person name="Meinhardt L.W."/>
            <person name="Bailey B.A."/>
            <person name="Cohen S.P."/>
        </authorList>
    </citation>
    <scope>NUCLEOTIDE SEQUENCE [LARGE SCALE GENOMIC DNA]</scope>
    <source>
        <strain evidence="2 3">MS-2</strain>
    </source>
</reference>
<evidence type="ECO:0008006" key="4">
    <source>
        <dbReference type="Google" id="ProtNLM"/>
    </source>
</evidence>
<accession>A0ABR3A310</accession>
<evidence type="ECO:0000313" key="2">
    <source>
        <dbReference type="EMBL" id="KAL0068376.1"/>
    </source>
</evidence>
<name>A0ABR3A310_9AGAR</name>
<proteinExistence type="predicted"/>